<gene>
    <name evidence="5" type="ORF">FB473_003043</name>
</gene>
<dbReference type="RefSeq" id="WP_167170565.1">
    <property type="nucleotide sequence ID" value="NZ_BAAAOO010000004.1"/>
</dbReference>
<organism evidence="5 6">
    <name type="scientific">Brooklawnia cerclae</name>
    <dbReference type="NCBI Taxonomy" id="349934"/>
    <lineage>
        <taxon>Bacteria</taxon>
        <taxon>Bacillati</taxon>
        <taxon>Actinomycetota</taxon>
        <taxon>Actinomycetes</taxon>
        <taxon>Propionibacteriales</taxon>
        <taxon>Propionibacteriaceae</taxon>
        <taxon>Brooklawnia</taxon>
    </lineage>
</organism>
<dbReference type="Proteomes" id="UP000749311">
    <property type="component" value="Unassembled WGS sequence"/>
</dbReference>
<evidence type="ECO:0000256" key="2">
    <source>
        <dbReference type="ARBA" id="ARBA00022448"/>
    </source>
</evidence>
<evidence type="ECO:0000256" key="1">
    <source>
        <dbReference type="ARBA" id="ARBA00008520"/>
    </source>
</evidence>
<evidence type="ECO:0000256" key="4">
    <source>
        <dbReference type="SAM" id="SignalP"/>
    </source>
</evidence>
<dbReference type="CDD" id="cd14747">
    <property type="entry name" value="PBP2_MalE"/>
    <property type="match status" value="1"/>
</dbReference>
<evidence type="ECO:0000256" key="3">
    <source>
        <dbReference type="ARBA" id="ARBA00022729"/>
    </source>
</evidence>
<feature type="chain" id="PRO_5045696446" evidence="4">
    <location>
        <begin position="19"/>
        <end position="432"/>
    </location>
</feature>
<dbReference type="Gene3D" id="3.40.190.10">
    <property type="entry name" value="Periplasmic binding protein-like II"/>
    <property type="match status" value="2"/>
</dbReference>
<accession>A0ABX0SIY3</accession>
<keyword evidence="3 4" id="KW-0732">Signal</keyword>
<keyword evidence="2" id="KW-0813">Transport</keyword>
<proteinExistence type="inferred from homology"/>
<dbReference type="EMBL" id="JAAMOZ010000003">
    <property type="protein sequence ID" value="NIH58348.1"/>
    <property type="molecule type" value="Genomic_DNA"/>
</dbReference>
<dbReference type="SUPFAM" id="SSF53850">
    <property type="entry name" value="Periplasmic binding protein-like II"/>
    <property type="match status" value="1"/>
</dbReference>
<evidence type="ECO:0000313" key="5">
    <source>
        <dbReference type="EMBL" id="NIH58348.1"/>
    </source>
</evidence>
<dbReference type="PANTHER" id="PTHR30061">
    <property type="entry name" value="MALTOSE-BINDING PERIPLASMIC PROTEIN"/>
    <property type="match status" value="1"/>
</dbReference>
<evidence type="ECO:0000313" key="6">
    <source>
        <dbReference type="Proteomes" id="UP000749311"/>
    </source>
</evidence>
<sequence>MKKLLLGLTAGVMAFGLAACSGGTPGTDASSSGGKIGEGKTLTVWIMEGTNPDATAFFDQVKTSFKDSTGADVDIEMVPWASAKDKFATAIAGGTTPDVAEVGTTWTPEFADAGALVDLTDRVEADGLTDDLVDSLVDAGTVDGSLYGMPWYAGVRAFLYNKEIFEKAGVSEPTNWDELTEAVTKIKETQPDVTPFPIAGGSEYGVYPWIWGNDGEIATESDGQWTSQINSADAVEGIEYYTGLALDHNSSEAAAATWKETDLLKAFEQGNTGMVIQGSWTPARIAADAPDLAGKIGAFVIPAKDGGIAPSFVGGSHLSIFENSENQDLAWEFVKLMTTGDLAQEWAEQSNYFPGLKSMLNEQMESGDELTQVFARQMVEGGASVPVTPLWGKVQGKQVTTTMLQSILSGSADAQTAADTAAASMDETFAEA</sequence>
<dbReference type="InterPro" id="IPR006059">
    <property type="entry name" value="SBP"/>
</dbReference>
<dbReference type="PROSITE" id="PS51257">
    <property type="entry name" value="PROKAR_LIPOPROTEIN"/>
    <property type="match status" value="1"/>
</dbReference>
<feature type="signal peptide" evidence="4">
    <location>
        <begin position="1"/>
        <end position="18"/>
    </location>
</feature>
<reference evidence="5 6" key="1">
    <citation type="submission" date="2020-02" db="EMBL/GenBank/DDBJ databases">
        <title>Sequencing the genomes of 1000 actinobacteria strains.</title>
        <authorList>
            <person name="Klenk H.-P."/>
        </authorList>
    </citation>
    <scope>NUCLEOTIDE SEQUENCE [LARGE SCALE GENOMIC DNA]</scope>
    <source>
        <strain evidence="5 6">DSM 19609</strain>
    </source>
</reference>
<dbReference type="Pfam" id="PF01547">
    <property type="entry name" value="SBP_bac_1"/>
    <property type="match status" value="1"/>
</dbReference>
<keyword evidence="6" id="KW-1185">Reference proteome</keyword>
<comment type="similarity">
    <text evidence="1">Belongs to the bacterial solute-binding protein 1 family.</text>
</comment>
<name>A0ABX0SIY3_9ACTN</name>
<protein>
    <submittedName>
        <fullName evidence="5">N,N'-diacetylchitobiose transport system substrate-binding protein</fullName>
    </submittedName>
</protein>
<dbReference type="PANTHER" id="PTHR30061:SF50">
    <property type="entry name" value="MALTOSE_MALTODEXTRIN-BINDING PERIPLASMIC PROTEIN"/>
    <property type="match status" value="1"/>
</dbReference>
<comment type="caution">
    <text evidence="5">The sequence shown here is derived from an EMBL/GenBank/DDBJ whole genome shotgun (WGS) entry which is preliminary data.</text>
</comment>